<evidence type="ECO:0000313" key="3">
    <source>
        <dbReference type="Proteomes" id="UP000789831"/>
    </source>
</evidence>
<accession>A0A9N9HED4</accession>
<dbReference type="Proteomes" id="UP000789831">
    <property type="component" value="Unassembled WGS sequence"/>
</dbReference>
<proteinExistence type="predicted"/>
<name>A0A9N9HED4_9GLOM</name>
<feature type="non-terminal residue" evidence="2">
    <location>
        <position position="1"/>
    </location>
</feature>
<dbReference type="AlphaFoldDB" id="A0A9N9HED4"/>
<comment type="caution">
    <text evidence="2">The sequence shown here is derived from an EMBL/GenBank/DDBJ whole genome shotgun (WGS) entry which is preliminary data.</text>
</comment>
<evidence type="ECO:0000256" key="1">
    <source>
        <dbReference type="SAM" id="Coils"/>
    </source>
</evidence>
<sequence length="161" mass="18695">IMKENSKREADHTKLKEDTTNLKTKNTELEAEVVKLRYDIEEIKKKDQIITNIYDAFSTEEISSTLSDTSNSNEFNNVKNLMKSDHIDEKKVKGQIYDFIIVQLNIKRIDKIQHIKIFSTDAISRFTNLQIQTVIVHFAKISDIEFINDQDNSSDDLPEAE</sequence>
<keyword evidence="3" id="KW-1185">Reference proteome</keyword>
<dbReference type="OrthoDB" id="2447391at2759"/>
<organism evidence="2 3">
    <name type="scientific">Ambispora gerdemannii</name>
    <dbReference type="NCBI Taxonomy" id="144530"/>
    <lineage>
        <taxon>Eukaryota</taxon>
        <taxon>Fungi</taxon>
        <taxon>Fungi incertae sedis</taxon>
        <taxon>Mucoromycota</taxon>
        <taxon>Glomeromycotina</taxon>
        <taxon>Glomeromycetes</taxon>
        <taxon>Archaeosporales</taxon>
        <taxon>Ambisporaceae</taxon>
        <taxon>Ambispora</taxon>
    </lineage>
</organism>
<feature type="coiled-coil region" evidence="1">
    <location>
        <begin position="12"/>
        <end position="46"/>
    </location>
</feature>
<feature type="non-terminal residue" evidence="2">
    <location>
        <position position="161"/>
    </location>
</feature>
<dbReference type="EMBL" id="CAJVPL010010733">
    <property type="protein sequence ID" value="CAG8681886.1"/>
    <property type="molecule type" value="Genomic_DNA"/>
</dbReference>
<reference evidence="2" key="1">
    <citation type="submission" date="2021-06" db="EMBL/GenBank/DDBJ databases">
        <authorList>
            <person name="Kallberg Y."/>
            <person name="Tangrot J."/>
            <person name="Rosling A."/>
        </authorList>
    </citation>
    <scope>NUCLEOTIDE SEQUENCE</scope>
    <source>
        <strain evidence="2">MT106</strain>
    </source>
</reference>
<keyword evidence="1" id="KW-0175">Coiled coil</keyword>
<evidence type="ECO:0000313" key="2">
    <source>
        <dbReference type="EMBL" id="CAG8681886.1"/>
    </source>
</evidence>
<gene>
    <name evidence="2" type="ORF">AGERDE_LOCUS12708</name>
</gene>
<protein>
    <submittedName>
        <fullName evidence="2">875_t:CDS:1</fullName>
    </submittedName>
</protein>